<dbReference type="RefSeq" id="WP_078923239.1">
    <property type="nucleotide sequence ID" value="NZ_FUYB01000015.1"/>
</dbReference>
<dbReference type="Proteomes" id="UP000190460">
    <property type="component" value="Unassembled WGS sequence"/>
</dbReference>
<dbReference type="PANTHER" id="PTHR42923">
    <property type="entry name" value="PROTOPORPHYRINOGEN OXIDASE"/>
    <property type="match status" value="1"/>
</dbReference>
<dbReference type="SUPFAM" id="SSF51905">
    <property type="entry name" value="FAD/NAD(P)-binding domain"/>
    <property type="match status" value="1"/>
</dbReference>
<dbReference type="AlphaFoldDB" id="A0A1T4XCF0"/>
<dbReference type="EMBL" id="FUYB01000015">
    <property type="protein sequence ID" value="SKA87087.1"/>
    <property type="molecule type" value="Genomic_DNA"/>
</dbReference>
<feature type="domain" description="Amine oxidase" evidence="1">
    <location>
        <begin position="10"/>
        <end position="300"/>
    </location>
</feature>
<keyword evidence="3" id="KW-1185">Reference proteome</keyword>
<dbReference type="InterPro" id="IPR002937">
    <property type="entry name" value="Amino_oxidase"/>
</dbReference>
<dbReference type="InterPro" id="IPR050464">
    <property type="entry name" value="Zeta_carotene_desat/Oxidored"/>
</dbReference>
<dbReference type="STRING" id="92487.SAMN02745130_02788"/>
<dbReference type="Pfam" id="PF01593">
    <property type="entry name" value="Amino_oxidase"/>
    <property type="match status" value="1"/>
</dbReference>
<dbReference type="PANTHER" id="PTHR42923:SF17">
    <property type="entry name" value="AMINE OXIDASE DOMAIN-CONTAINING PROTEIN"/>
    <property type="match status" value="1"/>
</dbReference>
<name>A0A1T4XCF0_9GAMM</name>
<dbReference type="Gene3D" id="3.50.50.60">
    <property type="entry name" value="FAD/NAD(P)-binding domain"/>
    <property type="match status" value="1"/>
</dbReference>
<organism evidence="2 3">
    <name type="scientific">Thiothrix eikelboomii</name>
    <dbReference type="NCBI Taxonomy" id="92487"/>
    <lineage>
        <taxon>Bacteria</taxon>
        <taxon>Pseudomonadati</taxon>
        <taxon>Pseudomonadota</taxon>
        <taxon>Gammaproteobacteria</taxon>
        <taxon>Thiotrichales</taxon>
        <taxon>Thiotrichaceae</taxon>
        <taxon>Thiothrix</taxon>
    </lineage>
</organism>
<dbReference type="GO" id="GO:0016491">
    <property type="term" value="F:oxidoreductase activity"/>
    <property type="evidence" value="ECO:0007669"/>
    <property type="project" value="InterPro"/>
</dbReference>
<gene>
    <name evidence="2" type="ORF">SAMN02745130_02788</name>
</gene>
<evidence type="ECO:0000259" key="1">
    <source>
        <dbReference type="Pfam" id="PF01593"/>
    </source>
</evidence>
<accession>A0A1T4XCF0</accession>
<evidence type="ECO:0000313" key="3">
    <source>
        <dbReference type="Proteomes" id="UP000190460"/>
    </source>
</evidence>
<dbReference type="InterPro" id="IPR036188">
    <property type="entry name" value="FAD/NAD-bd_sf"/>
</dbReference>
<proteinExistence type="predicted"/>
<sequence length="415" mass="46896">MRIAIVGSGISGLVCGHLLSRKHAVQVFEANHYIGGHTATIDVSLNGKIWAVDTGFIVFNDRTYPYFQRLLDELGVPYQPTEMSFSVTNAQTGLVYNGHSLPSLFAQRSNLWSPRFYGLLAEIMRFNRRCKYLALHGVPVESTLGQFLRQQGFSEFFARHYILPMGAAIWSASLGEIADFPLQFFIQFFHHHGLLNIRDRPQWYTITGGSKQYIPYFTRPFVANIHLNTPVKAIRRTEQGIQLSTEQATQHFDEVILACHSDQALKLLGDASRQEISILGAIPYRENQVILHHDERLLPSLPKARASWNYHLNNSVTRPASVTYSMNILQCLPASAPPFCVSLNPSQTIDPRKILGEYRYSHPVFSQTMVKAQARRAEICGQRHTHFCGAYWHNGFHEDGVQAAVEVCQRLGVAL</sequence>
<evidence type="ECO:0000313" key="2">
    <source>
        <dbReference type="EMBL" id="SKA87087.1"/>
    </source>
</evidence>
<reference evidence="2 3" key="1">
    <citation type="submission" date="2017-02" db="EMBL/GenBank/DDBJ databases">
        <authorList>
            <person name="Peterson S.W."/>
        </authorList>
    </citation>
    <scope>NUCLEOTIDE SEQUENCE [LARGE SCALE GENOMIC DNA]</scope>
    <source>
        <strain evidence="2 3">ATCC 49788</strain>
    </source>
</reference>
<dbReference type="OrthoDB" id="20837at2"/>
<protein>
    <recommendedName>
        <fullName evidence="1">Amine oxidase domain-containing protein</fullName>
    </recommendedName>
</protein>